<dbReference type="KEGG" id="ccar:122145523"/>
<evidence type="ECO:0000256" key="1">
    <source>
        <dbReference type="SAM" id="MobiDB-lite"/>
    </source>
</evidence>
<dbReference type="PANTHER" id="PTHR31025">
    <property type="entry name" value="SI:CH211-196P9.1-RELATED"/>
    <property type="match status" value="1"/>
</dbReference>
<gene>
    <name evidence="2" type="primary">LOC122145523</name>
</gene>
<evidence type="ECO:0000313" key="2">
    <source>
        <dbReference type="RefSeq" id="XP_042615212.1"/>
    </source>
</evidence>
<protein>
    <submittedName>
        <fullName evidence="2">Uncharacterized protein LOC122145523</fullName>
    </submittedName>
</protein>
<dbReference type="AlphaFoldDB" id="A0A9Q9Y7S2"/>
<feature type="region of interest" description="Disordered" evidence="1">
    <location>
        <begin position="158"/>
        <end position="183"/>
    </location>
</feature>
<dbReference type="GeneID" id="122145523"/>
<dbReference type="Proteomes" id="UP001155660">
    <property type="component" value="Chromosome A7"/>
</dbReference>
<accession>A0A9Q9Y7S2</accession>
<feature type="compositionally biased region" description="Low complexity" evidence="1">
    <location>
        <begin position="164"/>
        <end position="181"/>
    </location>
</feature>
<sequence>MRSLFPRHFARGFPSSTAFEKGLDVLLFRFGMQCKLCKFSHSSREVLLKHYRLRHYQGRSWQHPCLYTDCVCTFKTNMRLRVVLAPDNIRRLDILENLTSVEHLKTILQERLEIKDDFLIQFEDPEFGNELCNLTNITELPPERAVLKILQKVPEDSEPETSISSLDTASVSSPSDSSNQSFPFVSVRQHGNSQWPSPFPIPKFSYDVELQLEKGNGNFKEDGTLLTVPREMKMDILDSIAQAIFSFKAYPNNQELESVSAALIEKYPCLKDPGSGTGYHSWTMSIKYKIGNYRQKLRTAGCSEVTVNQKRVNNDSRCLKKAKRCEINFLPDNPVGQTDYSLQKEKDALQEEMKKKHFSMAVVDSKMDLTFSLRRKEIVDEEPLFVADVLKQWPALFLEDQVCAEFYRITQTNLKSTFLSSLDEYASKMIMLYRSRGGAYGDEMKTLLDQLDQASDVLAQRKATALKGLPLFMREKSRNFLESCLDTDPENTRTKGMKMGILTVIEDDVATIHSNPNVRCLSVVLEEQVVLDNVQDLPTAVALLFGLIYALNISYPKELKYTFETIQKVFIGLDPQCSARVQSFKNKLLKF</sequence>
<dbReference type="RefSeq" id="XP_042615212.1">
    <property type="nucleotide sequence ID" value="XM_042759278.1"/>
</dbReference>
<reference evidence="2" key="1">
    <citation type="submission" date="2025-08" db="UniProtKB">
        <authorList>
            <consortium name="RefSeq"/>
        </authorList>
    </citation>
    <scope>IDENTIFICATION</scope>
    <source>
        <tissue evidence="2">Muscle</tissue>
    </source>
</reference>
<name>A0A9Q9Y7S2_CYPCA</name>
<dbReference type="OrthoDB" id="6512834at2759"/>
<proteinExistence type="predicted"/>
<organism evidence="2">
    <name type="scientific">Cyprinus carpio</name>
    <name type="common">Common carp</name>
    <dbReference type="NCBI Taxonomy" id="7962"/>
    <lineage>
        <taxon>Eukaryota</taxon>
        <taxon>Metazoa</taxon>
        <taxon>Chordata</taxon>
        <taxon>Craniata</taxon>
        <taxon>Vertebrata</taxon>
        <taxon>Euteleostomi</taxon>
        <taxon>Actinopterygii</taxon>
        <taxon>Neopterygii</taxon>
        <taxon>Teleostei</taxon>
        <taxon>Ostariophysi</taxon>
        <taxon>Cypriniformes</taxon>
        <taxon>Cyprinidae</taxon>
        <taxon>Cyprininae</taxon>
        <taxon>Cyprinus</taxon>
    </lineage>
</organism>
<dbReference type="PANTHER" id="PTHR31025:SF27">
    <property type="entry name" value="SI:CH211-193K19.2-RELATED"/>
    <property type="match status" value="1"/>
</dbReference>